<keyword evidence="2" id="KW-1185">Reference proteome</keyword>
<dbReference type="Proteomes" id="UP001208570">
    <property type="component" value="Unassembled WGS sequence"/>
</dbReference>
<dbReference type="AlphaFoldDB" id="A0AAD9NAB9"/>
<sequence>MTTNNPRYVRIPLDRLVDLRIIVTRRKRETHRDSRLDSERDNVCVPVCACVWVDRSDKRREVLRDSLNKQLMSKPTTVFLRRQHHTEPWRRPTSY</sequence>
<accession>A0AAD9NAB9</accession>
<name>A0AAD9NAB9_9ANNE</name>
<evidence type="ECO:0000313" key="2">
    <source>
        <dbReference type="Proteomes" id="UP001208570"/>
    </source>
</evidence>
<comment type="caution">
    <text evidence="1">The sequence shown here is derived from an EMBL/GenBank/DDBJ whole genome shotgun (WGS) entry which is preliminary data.</text>
</comment>
<proteinExistence type="predicted"/>
<organism evidence="1 2">
    <name type="scientific">Paralvinella palmiformis</name>
    <dbReference type="NCBI Taxonomy" id="53620"/>
    <lineage>
        <taxon>Eukaryota</taxon>
        <taxon>Metazoa</taxon>
        <taxon>Spiralia</taxon>
        <taxon>Lophotrochozoa</taxon>
        <taxon>Annelida</taxon>
        <taxon>Polychaeta</taxon>
        <taxon>Sedentaria</taxon>
        <taxon>Canalipalpata</taxon>
        <taxon>Terebellida</taxon>
        <taxon>Terebelliformia</taxon>
        <taxon>Alvinellidae</taxon>
        <taxon>Paralvinella</taxon>
    </lineage>
</organism>
<evidence type="ECO:0000313" key="1">
    <source>
        <dbReference type="EMBL" id="KAK2161303.1"/>
    </source>
</evidence>
<protein>
    <submittedName>
        <fullName evidence="1">Uncharacterized protein</fullName>
    </submittedName>
</protein>
<gene>
    <name evidence="1" type="ORF">LSH36_119g10045</name>
</gene>
<dbReference type="EMBL" id="JAODUP010000119">
    <property type="protein sequence ID" value="KAK2161303.1"/>
    <property type="molecule type" value="Genomic_DNA"/>
</dbReference>
<reference evidence="1" key="1">
    <citation type="journal article" date="2023" name="Mol. Biol. Evol.">
        <title>Third-Generation Sequencing Reveals the Adaptive Role of the Epigenome in Three Deep-Sea Polychaetes.</title>
        <authorList>
            <person name="Perez M."/>
            <person name="Aroh O."/>
            <person name="Sun Y."/>
            <person name="Lan Y."/>
            <person name="Juniper S.K."/>
            <person name="Young C.R."/>
            <person name="Angers B."/>
            <person name="Qian P.Y."/>
        </authorList>
    </citation>
    <scope>NUCLEOTIDE SEQUENCE</scope>
    <source>
        <strain evidence="1">P08H-3</strain>
    </source>
</reference>